<dbReference type="Proteomes" id="UP000284842">
    <property type="component" value="Unassembled WGS sequence"/>
</dbReference>
<proteinExistence type="predicted"/>
<comment type="caution">
    <text evidence="2">The sequence shown here is derived from an EMBL/GenBank/DDBJ whole genome shotgun (WGS) entry which is preliminary data.</text>
</comment>
<organism evidence="2 3">
    <name type="scientific">Panaeolus cyanescens</name>
    <dbReference type="NCBI Taxonomy" id="181874"/>
    <lineage>
        <taxon>Eukaryota</taxon>
        <taxon>Fungi</taxon>
        <taxon>Dikarya</taxon>
        <taxon>Basidiomycota</taxon>
        <taxon>Agaricomycotina</taxon>
        <taxon>Agaricomycetes</taxon>
        <taxon>Agaricomycetidae</taxon>
        <taxon>Agaricales</taxon>
        <taxon>Agaricineae</taxon>
        <taxon>Galeropsidaceae</taxon>
        <taxon>Panaeolus</taxon>
    </lineage>
</organism>
<dbReference type="OrthoDB" id="10590717at2759"/>
<dbReference type="EMBL" id="NHTK01000266">
    <property type="protein sequence ID" value="PPR07927.1"/>
    <property type="molecule type" value="Genomic_DNA"/>
</dbReference>
<protein>
    <submittedName>
        <fullName evidence="2">Uncharacterized protein</fullName>
    </submittedName>
</protein>
<reference evidence="2 3" key="1">
    <citation type="journal article" date="2018" name="Evol. Lett.">
        <title>Horizontal gene cluster transfer increased hallucinogenic mushroom diversity.</title>
        <authorList>
            <person name="Reynolds H.T."/>
            <person name="Vijayakumar V."/>
            <person name="Gluck-Thaler E."/>
            <person name="Korotkin H.B."/>
            <person name="Matheny P.B."/>
            <person name="Slot J.C."/>
        </authorList>
    </citation>
    <scope>NUCLEOTIDE SEQUENCE [LARGE SCALE GENOMIC DNA]</scope>
    <source>
        <strain evidence="2 3">2629</strain>
    </source>
</reference>
<feature type="region of interest" description="Disordered" evidence="1">
    <location>
        <begin position="545"/>
        <end position="646"/>
    </location>
</feature>
<evidence type="ECO:0000313" key="2">
    <source>
        <dbReference type="EMBL" id="PPR07927.1"/>
    </source>
</evidence>
<name>A0A409YY41_9AGAR</name>
<accession>A0A409YY41</accession>
<keyword evidence="3" id="KW-1185">Reference proteome</keyword>
<dbReference type="AlphaFoldDB" id="A0A409YY41"/>
<feature type="compositionally biased region" description="Basic residues" evidence="1">
    <location>
        <begin position="605"/>
        <end position="624"/>
    </location>
</feature>
<sequence>MIALIGAASTPVPLSIANDASLQGEQQYIDILRATFRGANFHLGNLQRILRPVPREAPGSITKTRRDTVLRHSFGNLDDMKRSLLCKRIDKMLHYTTRLTVAKVREDYKEMEAETRNSHALAYYEPDGDHIVFTVFFYNLNKRCREHVLIHEAAHALFGAYDFFKEVYLNPNDPNSGFYYTGAYEEDKESDPSIISGYEHEQLNELIVLSQGFTLFNAESYAQAAIRATLIIEHGIDHPSVTGLTFEECDPDAVRSRSSSPASASSIHSNAHHFVVDEEMPGVSHVHAGSEVHKSGILHRPKGVASTPLPLSIANDASLQGEQQYIETLRVTFRGANVHLQNLQRILRPVPLEAPDSITKVQRDTVLQHSFGRLDDVQRSFLCKRIDQMLANTAQLLIKEVRLDYKKMGSKTRDSHALAYYRPAHKDLVFTAYFYALPTQRCREHVLIHEAAHALFGAYDFFKEVYLNPSDPDSEFYYIGAYEDSDTGSDPSIVNGLDTHDNLHVFDEHEQLNELIEYSKGFTLFNAESYAQAAIRATLITEHGHTHPSVSGLTFEECDAPSPPSSPVSDSSHSSDHMFVLDEEMPGVSHDHTGTPPMRSEALHRPKGSHARRVRARARSRSRSRSQTPRTGSPIHRPENHLQFSL</sequence>
<evidence type="ECO:0000313" key="3">
    <source>
        <dbReference type="Proteomes" id="UP000284842"/>
    </source>
</evidence>
<gene>
    <name evidence="2" type="ORF">CVT24_000907</name>
</gene>
<evidence type="ECO:0000256" key="1">
    <source>
        <dbReference type="SAM" id="MobiDB-lite"/>
    </source>
</evidence>
<dbReference type="InParanoid" id="A0A409YY41"/>